<name>A0A6N8JA12_9BACT</name>
<gene>
    <name evidence="2" type="ORF">GO495_14535</name>
</gene>
<dbReference type="OrthoDB" id="671232at2"/>
<evidence type="ECO:0000313" key="3">
    <source>
        <dbReference type="Proteomes" id="UP000468388"/>
    </source>
</evidence>
<keyword evidence="1" id="KW-0472">Membrane</keyword>
<dbReference type="RefSeq" id="WP_157300424.1">
    <property type="nucleotide sequence ID" value="NZ_BAAAZB010000006.1"/>
</dbReference>
<dbReference type="Proteomes" id="UP000468388">
    <property type="component" value="Unassembled WGS sequence"/>
</dbReference>
<reference evidence="2 3" key="1">
    <citation type="submission" date="2019-12" db="EMBL/GenBank/DDBJ databases">
        <title>The draft genomic sequence of strain Chitinophaga oryziterrae JCM 16595.</title>
        <authorList>
            <person name="Zhang X."/>
        </authorList>
    </citation>
    <scope>NUCLEOTIDE SEQUENCE [LARGE SCALE GENOMIC DNA]</scope>
    <source>
        <strain evidence="2 3">JCM 16595</strain>
    </source>
</reference>
<dbReference type="AlphaFoldDB" id="A0A6N8JA12"/>
<proteinExistence type="predicted"/>
<feature type="transmembrane region" description="Helical" evidence="1">
    <location>
        <begin position="78"/>
        <end position="97"/>
    </location>
</feature>
<evidence type="ECO:0000256" key="1">
    <source>
        <dbReference type="SAM" id="Phobius"/>
    </source>
</evidence>
<keyword evidence="1" id="KW-0812">Transmembrane</keyword>
<feature type="transmembrane region" description="Helical" evidence="1">
    <location>
        <begin position="6"/>
        <end position="29"/>
    </location>
</feature>
<dbReference type="EMBL" id="WRXO01000003">
    <property type="protein sequence ID" value="MVT41804.1"/>
    <property type="molecule type" value="Genomic_DNA"/>
</dbReference>
<keyword evidence="1" id="KW-1133">Transmembrane helix</keyword>
<sequence>MLFSSLILFHIIGLLLFAGLTLVEFIIFSQFDQDKIKTQMLLNATAKFHVFMRIGIGLIVLTGIGMMAMTGGVFGEQLWFRIKFALVLIIVLSSLLIGRRQRLKIKTALENSTASGRLKDNWGWYHAIQLVLFFAIILLSVFKFN</sequence>
<comment type="caution">
    <text evidence="2">The sequence shown here is derived from an EMBL/GenBank/DDBJ whole genome shotgun (WGS) entry which is preliminary data.</text>
</comment>
<keyword evidence="3" id="KW-1185">Reference proteome</keyword>
<evidence type="ECO:0000313" key="2">
    <source>
        <dbReference type="EMBL" id="MVT41804.1"/>
    </source>
</evidence>
<feature type="transmembrane region" description="Helical" evidence="1">
    <location>
        <begin position="122"/>
        <end position="142"/>
    </location>
</feature>
<accession>A0A6N8JA12</accession>
<protein>
    <submittedName>
        <fullName evidence="2">DUF2214 family protein</fullName>
    </submittedName>
</protein>
<organism evidence="2 3">
    <name type="scientific">Chitinophaga oryziterrae</name>
    <dbReference type="NCBI Taxonomy" id="1031224"/>
    <lineage>
        <taxon>Bacteria</taxon>
        <taxon>Pseudomonadati</taxon>
        <taxon>Bacteroidota</taxon>
        <taxon>Chitinophagia</taxon>
        <taxon>Chitinophagales</taxon>
        <taxon>Chitinophagaceae</taxon>
        <taxon>Chitinophaga</taxon>
    </lineage>
</organism>
<feature type="transmembrane region" description="Helical" evidence="1">
    <location>
        <begin position="50"/>
        <end position="72"/>
    </location>
</feature>